<evidence type="ECO:0000256" key="11">
    <source>
        <dbReference type="ARBA" id="ARBA00023203"/>
    </source>
</evidence>
<evidence type="ECO:0000256" key="8">
    <source>
        <dbReference type="ARBA" id="ARBA00022553"/>
    </source>
</evidence>
<dbReference type="InterPro" id="IPR016098">
    <property type="entry name" value="CAP/MinC_C"/>
</dbReference>
<dbReference type="Gene3D" id="2.160.20.70">
    <property type="match status" value="1"/>
</dbReference>
<feature type="compositionally biased region" description="Pro residues" evidence="13">
    <location>
        <begin position="213"/>
        <end position="223"/>
    </location>
</feature>
<comment type="function">
    <text evidence="1">Directly regulates filament dynamics and has been implicated in a number of complex developmental and morphological processes, including mRNA localization and the establishment of cell polarity.</text>
</comment>
<evidence type="ECO:0000256" key="2">
    <source>
        <dbReference type="ARBA" id="ARBA00004202"/>
    </source>
</evidence>
<dbReference type="InterPro" id="IPR001837">
    <property type="entry name" value="Adenylate_cyclase-assoc_CAP"/>
</dbReference>
<reference evidence="16" key="1">
    <citation type="submission" date="2018-10" db="EMBL/GenBank/DDBJ databases">
        <title>De novo assembly of a Great Dane genome.</title>
        <authorList>
            <person name="Kidd J.M."/>
            <person name="Pendleton A.L."/>
            <person name="Shen F."/>
            <person name="Emery S."/>
        </authorList>
    </citation>
    <scope>NUCLEOTIDE SEQUENCE [LARGE SCALE GENOMIC DNA]</scope>
    <source>
        <strain evidence="16">Great Dane</strain>
    </source>
</reference>
<sequence>MGANVQKLVERLERAVGPGATDPSLCHACGMETASKAGAAPCVQAFDAPPASPVAECPEVSTGTGGCAGTSGRGPHSSEVGASPLGPSLSVCAADPRSDNLPGQEPRQQVVQSPVSCRREYPGPGVGGYGSQAWSLCERNEGAALFHADRVPKEYRDVGQKHVDWVKAYLSLWTELQASSKEFHTTGLAWGQTGPVAQELSGSPSGPSAGLGPPRPPPGPPTAVPTSAGSDESASHSALFAQINQGETSRVPRNVMGKVPTISINKTHGCHVDLSKNSLDCEIVSAKSEMNVLIPTEGGDCNEFPGPYGMGRNFLYLSSLKLLLCSEKPSYLPSLRFGAGEQVS</sequence>
<keyword evidence="11" id="KW-0009">Actin-binding</keyword>
<keyword evidence="10" id="KW-0472">Membrane</keyword>
<dbReference type="Pfam" id="PF08603">
    <property type="entry name" value="CAP_C"/>
    <property type="match status" value="1"/>
</dbReference>
<evidence type="ECO:0000313" key="16">
    <source>
        <dbReference type="Ensembl" id="ENSCAFP00040000890.1"/>
    </source>
</evidence>
<dbReference type="Ensembl" id="ENSCAFT00040001058.1">
    <property type="protein sequence ID" value="ENSCAFP00040000890.1"/>
    <property type="gene ID" value="ENSCAFG00040000603.1"/>
</dbReference>
<reference evidence="16" key="2">
    <citation type="submission" date="2025-08" db="UniProtKB">
        <authorList>
            <consortium name="Ensembl"/>
        </authorList>
    </citation>
    <scope>IDENTIFICATION</scope>
</reference>
<evidence type="ECO:0000259" key="15">
    <source>
        <dbReference type="Pfam" id="PF21938"/>
    </source>
</evidence>
<evidence type="ECO:0000256" key="7">
    <source>
        <dbReference type="ARBA" id="ARBA00022499"/>
    </source>
</evidence>
<dbReference type="InterPro" id="IPR013912">
    <property type="entry name" value="Adenylate_cyclase-assoc_CAP_C"/>
</dbReference>
<dbReference type="GO" id="GO:0007010">
    <property type="term" value="P:cytoskeleton organization"/>
    <property type="evidence" value="ECO:0007669"/>
    <property type="project" value="InterPro"/>
</dbReference>
<evidence type="ECO:0000256" key="3">
    <source>
        <dbReference type="ARBA" id="ARBA00007659"/>
    </source>
</evidence>
<comment type="similarity">
    <text evidence="3">Belongs to the CAP family.</text>
</comment>
<feature type="region of interest" description="Disordered" evidence="13">
    <location>
        <begin position="194"/>
        <end position="237"/>
    </location>
</feature>
<evidence type="ECO:0000313" key="17">
    <source>
        <dbReference type="Proteomes" id="UP000694542"/>
    </source>
</evidence>
<evidence type="ECO:0000259" key="14">
    <source>
        <dbReference type="Pfam" id="PF08603"/>
    </source>
</evidence>
<dbReference type="SUPFAM" id="SSF69340">
    <property type="entry name" value="C-terminal domain of adenylylcyclase associated protein"/>
    <property type="match status" value="1"/>
</dbReference>
<dbReference type="AlphaFoldDB" id="A0A8C0PV42"/>
<name>A0A8C0PV42_CANLF</name>
<dbReference type="InterPro" id="IPR036222">
    <property type="entry name" value="CAP_N_sf"/>
</dbReference>
<feature type="region of interest" description="Disordered" evidence="13">
    <location>
        <begin position="57"/>
        <end position="115"/>
    </location>
</feature>
<feature type="compositionally biased region" description="Low complexity" evidence="13">
    <location>
        <begin position="201"/>
        <end position="212"/>
    </location>
</feature>
<dbReference type="InterPro" id="IPR053950">
    <property type="entry name" value="CAP_N"/>
</dbReference>
<keyword evidence="7" id="KW-1017">Isopeptide bond</keyword>
<comment type="subcellular location">
    <subcellularLocation>
        <location evidence="2">Cell membrane</location>
        <topology evidence="2">Peripheral membrane protein</topology>
    </subcellularLocation>
</comment>
<evidence type="ECO:0000256" key="4">
    <source>
        <dbReference type="ARBA" id="ARBA00022065"/>
    </source>
</evidence>
<evidence type="ECO:0000256" key="9">
    <source>
        <dbReference type="ARBA" id="ARBA00022843"/>
    </source>
</evidence>
<dbReference type="Gene3D" id="1.25.40.330">
    <property type="entry name" value="Adenylate cyclase-associated CAP, N-terminal domain"/>
    <property type="match status" value="1"/>
</dbReference>
<keyword evidence="6" id="KW-0488">Methylation</keyword>
<dbReference type="Pfam" id="PF21938">
    <property type="entry name" value="CAP_N"/>
    <property type="match status" value="1"/>
</dbReference>
<comment type="subunit">
    <text evidence="12">Homodimer. Binds actin monomers.</text>
</comment>
<feature type="compositionally biased region" description="Polar residues" evidence="13">
    <location>
        <begin position="106"/>
        <end position="115"/>
    </location>
</feature>
<evidence type="ECO:0000256" key="5">
    <source>
        <dbReference type="ARBA" id="ARBA00022475"/>
    </source>
</evidence>
<feature type="domain" description="CAP N-terminal" evidence="15">
    <location>
        <begin position="141"/>
        <end position="188"/>
    </location>
</feature>
<evidence type="ECO:0000256" key="13">
    <source>
        <dbReference type="SAM" id="MobiDB-lite"/>
    </source>
</evidence>
<keyword evidence="8" id="KW-0597">Phosphoprotein</keyword>
<evidence type="ECO:0000256" key="1">
    <source>
        <dbReference type="ARBA" id="ARBA00003250"/>
    </source>
</evidence>
<dbReference type="GO" id="GO:0003779">
    <property type="term" value="F:actin binding"/>
    <property type="evidence" value="ECO:0007669"/>
    <property type="project" value="UniProtKB-KW"/>
</dbReference>
<evidence type="ECO:0000256" key="12">
    <source>
        <dbReference type="ARBA" id="ARBA00026058"/>
    </source>
</evidence>
<evidence type="ECO:0000256" key="10">
    <source>
        <dbReference type="ARBA" id="ARBA00023136"/>
    </source>
</evidence>
<dbReference type="PANTHER" id="PTHR10652:SF1">
    <property type="entry name" value="ADENYLYL CYCLASE-ASSOCIATED PROTEIN 1"/>
    <property type="match status" value="1"/>
</dbReference>
<dbReference type="PANTHER" id="PTHR10652">
    <property type="entry name" value="ADENYLYL CYCLASE-ASSOCIATED PROTEIN"/>
    <property type="match status" value="1"/>
</dbReference>
<keyword evidence="5" id="KW-1003">Cell membrane</keyword>
<accession>A0A8C0PV42</accession>
<protein>
    <recommendedName>
        <fullName evidence="4">Adenylyl cyclase-associated protein 1</fullName>
    </recommendedName>
</protein>
<proteinExistence type="inferred from homology"/>
<keyword evidence="9" id="KW-0832">Ubl conjugation</keyword>
<dbReference type="SUPFAM" id="SSF101278">
    <property type="entry name" value="N-terminal domain of adenylylcyclase associated protein, CAP"/>
    <property type="match status" value="1"/>
</dbReference>
<dbReference type="Proteomes" id="UP000694542">
    <property type="component" value="Chromosome 6"/>
</dbReference>
<organism evidence="16 17">
    <name type="scientific">Canis lupus familiaris</name>
    <name type="common">Dog</name>
    <name type="synonym">Canis familiaris</name>
    <dbReference type="NCBI Taxonomy" id="9615"/>
    <lineage>
        <taxon>Eukaryota</taxon>
        <taxon>Metazoa</taxon>
        <taxon>Chordata</taxon>
        <taxon>Craniata</taxon>
        <taxon>Vertebrata</taxon>
        <taxon>Euteleostomi</taxon>
        <taxon>Mammalia</taxon>
        <taxon>Eutheria</taxon>
        <taxon>Laurasiatheria</taxon>
        <taxon>Carnivora</taxon>
        <taxon>Caniformia</taxon>
        <taxon>Canidae</taxon>
        <taxon>Canis</taxon>
    </lineage>
</organism>
<evidence type="ECO:0000256" key="6">
    <source>
        <dbReference type="ARBA" id="ARBA00022481"/>
    </source>
</evidence>
<dbReference type="InterPro" id="IPR036223">
    <property type="entry name" value="CAP_C_sf"/>
</dbReference>
<dbReference type="GO" id="GO:0005886">
    <property type="term" value="C:plasma membrane"/>
    <property type="evidence" value="ECO:0007669"/>
    <property type="project" value="UniProtKB-SubCell"/>
</dbReference>
<feature type="compositionally biased region" description="Gly residues" evidence="13">
    <location>
        <begin position="63"/>
        <end position="72"/>
    </location>
</feature>
<feature type="domain" description="Adenylate cyclase-associated CAP C-terminal" evidence="14">
    <location>
        <begin position="250"/>
        <end position="307"/>
    </location>
</feature>